<name>A0ABR2QCK0_9ROSI</name>
<reference evidence="1 2" key="1">
    <citation type="journal article" date="2024" name="G3 (Bethesda)">
        <title>Genome assembly of Hibiscus sabdariffa L. provides insights into metabolisms of medicinal natural products.</title>
        <authorList>
            <person name="Kim T."/>
        </authorList>
    </citation>
    <scope>NUCLEOTIDE SEQUENCE [LARGE SCALE GENOMIC DNA]</scope>
    <source>
        <strain evidence="1">TK-2024</strain>
        <tissue evidence="1">Old leaves</tissue>
    </source>
</reference>
<accession>A0ABR2QCK0</accession>
<proteinExistence type="predicted"/>
<evidence type="ECO:0000313" key="2">
    <source>
        <dbReference type="Proteomes" id="UP001396334"/>
    </source>
</evidence>
<protein>
    <submittedName>
        <fullName evidence="1">Uncharacterized protein</fullName>
    </submittedName>
</protein>
<comment type="caution">
    <text evidence="1">The sequence shown here is derived from an EMBL/GenBank/DDBJ whole genome shotgun (WGS) entry which is preliminary data.</text>
</comment>
<dbReference type="EMBL" id="JBBPBN010000041">
    <property type="protein sequence ID" value="KAK8998407.1"/>
    <property type="molecule type" value="Genomic_DNA"/>
</dbReference>
<sequence length="106" mass="11906">MGTTRVCQAGEEGTWVSTIKNLMHLDWTTSWDHSFEASPNSLRAELHLLKVPIFLGLARMLKYEAGSSSYIETPADIGKIYYGYRYELLGTLHQTFKTFSPAPCAS</sequence>
<keyword evidence="2" id="KW-1185">Reference proteome</keyword>
<gene>
    <name evidence="1" type="ORF">V6N11_083798</name>
</gene>
<dbReference type="Proteomes" id="UP001396334">
    <property type="component" value="Unassembled WGS sequence"/>
</dbReference>
<organism evidence="1 2">
    <name type="scientific">Hibiscus sabdariffa</name>
    <name type="common">roselle</name>
    <dbReference type="NCBI Taxonomy" id="183260"/>
    <lineage>
        <taxon>Eukaryota</taxon>
        <taxon>Viridiplantae</taxon>
        <taxon>Streptophyta</taxon>
        <taxon>Embryophyta</taxon>
        <taxon>Tracheophyta</taxon>
        <taxon>Spermatophyta</taxon>
        <taxon>Magnoliopsida</taxon>
        <taxon>eudicotyledons</taxon>
        <taxon>Gunneridae</taxon>
        <taxon>Pentapetalae</taxon>
        <taxon>rosids</taxon>
        <taxon>malvids</taxon>
        <taxon>Malvales</taxon>
        <taxon>Malvaceae</taxon>
        <taxon>Malvoideae</taxon>
        <taxon>Hibiscus</taxon>
    </lineage>
</organism>
<evidence type="ECO:0000313" key="1">
    <source>
        <dbReference type="EMBL" id="KAK8998407.1"/>
    </source>
</evidence>